<proteinExistence type="predicted"/>
<dbReference type="RefSeq" id="WP_144910932.1">
    <property type="nucleotide sequence ID" value="NZ_VLLI01000003.1"/>
</dbReference>
<evidence type="ECO:0000313" key="1">
    <source>
        <dbReference type="EMBL" id="TWJ02381.1"/>
    </source>
</evidence>
<dbReference type="EMBL" id="VLLI01000003">
    <property type="protein sequence ID" value="TWJ02381.1"/>
    <property type="molecule type" value="Genomic_DNA"/>
</dbReference>
<protein>
    <recommendedName>
        <fullName evidence="3">Protein rhiA</fullName>
    </recommendedName>
</protein>
<dbReference type="OrthoDB" id="2661796at2"/>
<name>A0A562UB17_9SPHI</name>
<dbReference type="AlphaFoldDB" id="A0A562UB17"/>
<organism evidence="1 2">
    <name type="scientific">Mucilaginibacter frigoritolerans</name>
    <dbReference type="NCBI Taxonomy" id="652788"/>
    <lineage>
        <taxon>Bacteria</taxon>
        <taxon>Pseudomonadati</taxon>
        <taxon>Bacteroidota</taxon>
        <taxon>Sphingobacteriia</taxon>
        <taxon>Sphingobacteriales</taxon>
        <taxon>Sphingobacteriaceae</taxon>
        <taxon>Mucilaginibacter</taxon>
    </lineage>
</organism>
<evidence type="ECO:0000313" key="2">
    <source>
        <dbReference type="Proteomes" id="UP000317010"/>
    </source>
</evidence>
<evidence type="ECO:0008006" key="3">
    <source>
        <dbReference type="Google" id="ProtNLM"/>
    </source>
</evidence>
<sequence length="204" mass="22275">MATYTIHFFNNSTVAGSFSVFQKMPDQAGPNVFSLAWLAKFTNPNTRLSFSWTLDHCFTWAETGQLVPGITFEASEVLPATLNENNTVTLTKSDGAHQFINQTSEGQPGSLTITADNTIPPNQTSVGVGMSGSGTFAVQAAPNMNFVFTPHPQYWVAFGNFHQGQALQTSEITNTAQVVFPPNIYAMNVTLNRDNTWTITQVND</sequence>
<dbReference type="Proteomes" id="UP000317010">
    <property type="component" value="Unassembled WGS sequence"/>
</dbReference>
<keyword evidence="2" id="KW-1185">Reference proteome</keyword>
<comment type="caution">
    <text evidence="1">The sequence shown here is derived from an EMBL/GenBank/DDBJ whole genome shotgun (WGS) entry which is preliminary data.</text>
</comment>
<reference evidence="1 2" key="1">
    <citation type="submission" date="2019-07" db="EMBL/GenBank/DDBJ databases">
        <title>Genomic Encyclopedia of Archaeal and Bacterial Type Strains, Phase II (KMG-II): from individual species to whole genera.</title>
        <authorList>
            <person name="Goeker M."/>
        </authorList>
    </citation>
    <scope>NUCLEOTIDE SEQUENCE [LARGE SCALE GENOMIC DNA]</scope>
    <source>
        <strain evidence="1 2">ATCC BAA-1854</strain>
    </source>
</reference>
<gene>
    <name evidence="1" type="ORF">JN11_01353</name>
</gene>
<accession>A0A562UB17</accession>